<accession>A0A2G6KDW2</accession>
<name>A0A2G6KDW2_9ACTN</name>
<protein>
    <recommendedName>
        <fullName evidence="3">Aminoglycoside phosphotransferase domain-containing protein</fullName>
    </recommendedName>
</protein>
<dbReference type="AlphaFoldDB" id="A0A2G6KDW2"/>
<dbReference type="Proteomes" id="UP000230914">
    <property type="component" value="Unassembled WGS sequence"/>
</dbReference>
<dbReference type="SUPFAM" id="SSF56112">
    <property type="entry name" value="Protein kinase-like (PK-like)"/>
    <property type="match status" value="1"/>
</dbReference>
<comment type="caution">
    <text evidence="1">The sequence shown here is derived from an EMBL/GenBank/DDBJ whole genome shotgun (WGS) entry which is preliminary data.</text>
</comment>
<evidence type="ECO:0008006" key="3">
    <source>
        <dbReference type="Google" id="ProtNLM"/>
    </source>
</evidence>
<organism evidence="1 2">
    <name type="scientific">Ilumatobacter coccineus</name>
    <dbReference type="NCBI Taxonomy" id="467094"/>
    <lineage>
        <taxon>Bacteria</taxon>
        <taxon>Bacillati</taxon>
        <taxon>Actinomycetota</taxon>
        <taxon>Acidimicrobiia</taxon>
        <taxon>Acidimicrobiales</taxon>
        <taxon>Ilumatobacteraceae</taxon>
        <taxon>Ilumatobacter</taxon>
    </lineage>
</organism>
<dbReference type="InterPro" id="IPR011009">
    <property type="entry name" value="Kinase-like_dom_sf"/>
</dbReference>
<reference evidence="1 2" key="1">
    <citation type="submission" date="2017-10" db="EMBL/GenBank/DDBJ databases">
        <title>Novel microbial diversity and functional potential in the marine mammal oral microbiome.</title>
        <authorList>
            <person name="Dudek N.K."/>
            <person name="Sun C.L."/>
            <person name="Burstein D."/>
            <person name="Kantor R.S."/>
            <person name="Aliaga Goltsman D.S."/>
            <person name="Bik E.M."/>
            <person name="Thomas B.C."/>
            <person name="Banfield J.F."/>
            <person name="Relman D.A."/>
        </authorList>
    </citation>
    <scope>NUCLEOTIDE SEQUENCE [LARGE SCALE GENOMIC DNA]</scope>
    <source>
        <strain evidence="1">DOLJORAL78_61_10</strain>
    </source>
</reference>
<dbReference type="EMBL" id="PDSL01000039">
    <property type="protein sequence ID" value="PIE32999.1"/>
    <property type="molecule type" value="Genomic_DNA"/>
</dbReference>
<sequence>MSVWEDHNVDEIDRRHRGVIEAAWADLNDARAITALDELSAMVSTNRVYRLTLSDGTHLIAKSSNYGSFFLFAEDHERIHRLHELLVGSRYEQFLAASITVNGRPYVYYDGEMWAVFYHEVPIGAQLPPILEPDQIDQLGREVAHFHKACAAVSRLIPPPSKTAKSDAVNLFAQLNAANAGQRFGLDQSRLDVVKRHTHRFLMAMHESGYDYWPKIPVLIDWNLGNFSVEFAADGQLGLVSRWDYDWFRIESRLLDFYFLSRVSSRTGDRATFTYGSHTLVEPRFRRFLRAYHSVYPLSRSEVLFLVEAYRFFLLNYVVREGRHFFRYDIWQHLLHDVVNVHLPSLDDLDLTPVLDDLFG</sequence>
<gene>
    <name evidence="1" type="ORF">CSA55_02530</name>
</gene>
<proteinExistence type="predicted"/>
<evidence type="ECO:0000313" key="2">
    <source>
        <dbReference type="Proteomes" id="UP000230914"/>
    </source>
</evidence>
<evidence type="ECO:0000313" key="1">
    <source>
        <dbReference type="EMBL" id="PIE32999.1"/>
    </source>
</evidence>